<evidence type="ECO:0000313" key="2">
    <source>
        <dbReference type="EMBL" id="CAD9549124.1"/>
    </source>
</evidence>
<organism evidence="2">
    <name type="scientific">Zooxanthella nutricula</name>
    <dbReference type="NCBI Taxonomy" id="1333877"/>
    <lineage>
        <taxon>Eukaryota</taxon>
        <taxon>Sar</taxon>
        <taxon>Alveolata</taxon>
        <taxon>Dinophyceae</taxon>
        <taxon>Peridiniales</taxon>
        <taxon>Peridiniales incertae sedis</taxon>
        <taxon>Zooxanthella</taxon>
    </lineage>
</organism>
<feature type="compositionally biased region" description="Pro residues" evidence="1">
    <location>
        <begin position="34"/>
        <end position="59"/>
    </location>
</feature>
<sequence length="101" mass="10762">MNWLDGDECGQGEEHCSDNPAYISNWRITTNGSPAPPAPPSPTPGPGPAPTPAPSPAPSPDSEGDSCCWQNSCKACSRRGEWCASKDRCLKDCKGSWMKCH</sequence>
<protein>
    <submittedName>
        <fullName evidence="2">Uncharacterized protein</fullName>
    </submittedName>
</protein>
<dbReference type="AlphaFoldDB" id="A0A7S2JIW3"/>
<reference evidence="2" key="1">
    <citation type="submission" date="2021-01" db="EMBL/GenBank/DDBJ databases">
        <authorList>
            <person name="Corre E."/>
            <person name="Pelletier E."/>
            <person name="Niang G."/>
            <person name="Scheremetjew M."/>
            <person name="Finn R."/>
            <person name="Kale V."/>
            <person name="Holt S."/>
            <person name="Cochrane G."/>
            <person name="Meng A."/>
            <person name="Brown T."/>
            <person name="Cohen L."/>
        </authorList>
    </citation>
    <scope>NUCLEOTIDE SEQUENCE</scope>
    <source>
        <strain evidence="2">RCC3387</strain>
    </source>
</reference>
<gene>
    <name evidence="2" type="ORF">BRAN1462_LOCUS18750</name>
</gene>
<proteinExistence type="predicted"/>
<accession>A0A7S2JIW3</accession>
<feature type="region of interest" description="Disordered" evidence="1">
    <location>
        <begin position="26"/>
        <end position="66"/>
    </location>
</feature>
<evidence type="ECO:0000256" key="1">
    <source>
        <dbReference type="SAM" id="MobiDB-lite"/>
    </source>
</evidence>
<dbReference type="EMBL" id="HBGW01029514">
    <property type="protein sequence ID" value="CAD9549124.1"/>
    <property type="molecule type" value="Transcribed_RNA"/>
</dbReference>
<name>A0A7S2JIW3_9DINO</name>